<keyword evidence="6" id="KW-0732">Signal</keyword>
<dbReference type="InterPro" id="IPR050962">
    <property type="entry name" value="Phosphate-bind_PstS"/>
</dbReference>
<dbReference type="Pfam" id="PF12849">
    <property type="entry name" value="PBP_like_2"/>
    <property type="match status" value="1"/>
</dbReference>
<dbReference type="InterPro" id="IPR005673">
    <property type="entry name" value="ABC_phos-bd_PstS"/>
</dbReference>
<proteinExistence type="inferred from homology"/>
<dbReference type="SUPFAM" id="SSF53850">
    <property type="entry name" value="Periplasmic binding protein-like II"/>
    <property type="match status" value="1"/>
</dbReference>
<accession>A0AAU8JNY7</accession>
<keyword evidence="3 4" id="KW-0592">Phosphate transport</keyword>
<evidence type="ECO:0000256" key="5">
    <source>
        <dbReference type="PIRSR" id="PIRSR002756-1"/>
    </source>
</evidence>
<dbReference type="PANTHER" id="PTHR42996:SF1">
    <property type="entry name" value="PHOSPHATE-BINDING PROTEIN PSTS"/>
    <property type="match status" value="1"/>
</dbReference>
<dbReference type="EMBL" id="CP159872">
    <property type="protein sequence ID" value="XCM77964.1"/>
    <property type="molecule type" value="Genomic_DNA"/>
</dbReference>
<dbReference type="GO" id="GO:0043190">
    <property type="term" value="C:ATP-binding cassette (ABC) transporter complex"/>
    <property type="evidence" value="ECO:0007669"/>
    <property type="project" value="InterPro"/>
</dbReference>
<dbReference type="PROSITE" id="PS51257">
    <property type="entry name" value="PROKAR_LIPOPROTEIN"/>
    <property type="match status" value="1"/>
</dbReference>
<evidence type="ECO:0000256" key="3">
    <source>
        <dbReference type="ARBA" id="ARBA00022592"/>
    </source>
</evidence>
<sequence>MTRRTVSAVRLLAGTAALATLLSATGCGSDPAPTIALPSGASIACAGSGQLLGAGSTAQANAVDIWKTTFSAACPNVIVTYGGGGSGAGVQQFIQGKVAFAGSDAPLKPEEITATAQACPGGHGVDLPMAAGLISLAYNLDGVDHLVLDAPTISKIFNGQITDWNDPAITALNPGTTLPATGIQSFHRSDDSGTTANLTAYLAAASAGAWPYPPSKTWAGRGGQSANGSAGVAAQVKQVKGSIGYMELSFAQSNGLRSAAIATGAPQPADATAANAATTFAGSTVAGTGSDLALKLDYTTERPGAYPIVLVTYEIVCDKGNRASTLDALKAFLTYTISAPGQQAIGTVGYVPLPQEVASKVQAVIPTLS</sequence>
<dbReference type="GO" id="GO:0042301">
    <property type="term" value="F:phosphate ion binding"/>
    <property type="evidence" value="ECO:0007669"/>
    <property type="project" value="InterPro"/>
</dbReference>
<feature type="binding site" evidence="5">
    <location>
        <position position="104"/>
    </location>
    <ligand>
        <name>phosphate</name>
        <dbReference type="ChEBI" id="CHEBI:43474"/>
    </ligand>
</feature>
<dbReference type="RefSeq" id="WP_354637699.1">
    <property type="nucleotide sequence ID" value="NZ_CP159872.1"/>
</dbReference>
<comment type="similarity">
    <text evidence="1 4">Belongs to the PstS family.</text>
</comment>
<dbReference type="NCBIfam" id="TIGR00975">
    <property type="entry name" value="3a0107s03"/>
    <property type="match status" value="1"/>
</dbReference>
<dbReference type="GO" id="GO:0035435">
    <property type="term" value="P:phosphate ion transmembrane transport"/>
    <property type="evidence" value="ECO:0007669"/>
    <property type="project" value="InterPro"/>
</dbReference>
<evidence type="ECO:0000256" key="6">
    <source>
        <dbReference type="SAM" id="SignalP"/>
    </source>
</evidence>
<gene>
    <name evidence="8" type="primary">pstS</name>
    <name evidence="8" type="ORF">ABWK59_02965</name>
</gene>
<dbReference type="AlphaFoldDB" id="A0AAU8JNY7"/>
<dbReference type="KEGG" id="kcm:ABWK59_02965"/>
<reference evidence="8" key="1">
    <citation type="submission" date="2024-06" db="EMBL/GenBank/DDBJ databases">
        <title>The genome sequences of Kitasatospora sp. strain HUAS MG31.</title>
        <authorList>
            <person name="Mo P."/>
        </authorList>
    </citation>
    <scope>NUCLEOTIDE SEQUENCE</scope>
    <source>
        <strain evidence="8">HUAS MG31</strain>
    </source>
</reference>
<protein>
    <recommendedName>
        <fullName evidence="4">Phosphate-binding protein</fullName>
    </recommendedName>
</protein>
<name>A0AAU8JNY7_9ACTN</name>
<evidence type="ECO:0000313" key="8">
    <source>
        <dbReference type="EMBL" id="XCM77964.1"/>
    </source>
</evidence>
<feature type="domain" description="PBP" evidence="7">
    <location>
        <begin position="46"/>
        <end position="339"/>
    </location>
</feature>
<evidence type="ECO:0000256" key="1">
    <source>
        <dbReference type="ARBA" id="ARBA00008725"/>
    </source>
</evidence>
<feature type="signal peptide" evidence="6">
    <location>
        <begin position="1"/>
        <end position="19"/>
    </location>
</feature>
<keyword evidence="2 4" id="KW-0813">Transport</keyword>
<evidence type="ECO:0000256" key="4">
    <source>
        <dbReference type="PIRNR" id="PIRNR002756"/>
    </source>
</evidence>
<dbReference type="InterPro" id="IPR024370">
    <property type="entry name" value="PBP_domain"/>
</dbReference>
<dbReference type="PANTHER" id="PTHR42996">
    <property type="entry name" value="PHOSPHATE-BINDING PROTEIN PSTS"/>
    <property type="match status" value="1"/>
</dbReference>
<dbReference type="CDD" id="cd13565">
    <property type="entry name" value="PBP2_PstS"/>
    <property type="match status" value="1"/>
</dbReference>
<organism evidence="8">
    <name type="scientific">Kitasatospora camelliae</name>
    <dbReference type="NCBI Taxonomy" id="3156397"/>
    <lineage>
        <taxon>Bacteria</taxon>
        <taxon>Bacillati</taxon>
        <taxon>Actinomycetota</taxon>
        <taxon>Actinomycetes</taxon>
        <taxon>Kitasatosporales</taxon>
        <taxon>Streptomycetaceae</taxon>
        <taxon>Kitasatospora</taxon>
    </lineage>
</organism>
<evidence type="ECO:0000256" key="2">
    <source>
        <dbReference type="ARBA" id="ARBA00022448"/>
    </source>
</evidence>
<feature type="binding site" evidence="5">
    <location>
        <begin position="192"/>
        <end position="194"/>
    </location>
    <ligand>
        <name>phosphate</name>
        <dbReference type="ChEBI" id="CHEBI:43474"/>
    </ligand>
</feature>
<feature type="chain" id="PRO_5044009231" description="Phosphate-binding protein" evidence="6">
    <location>
        <begin position="20"/>
        <end position="369"/>
    </location>
</feature>
<evidence type="ECO:0000259" key="7">
    <source>
        <dbReference type="Pfam" id="PF12849"/>
    </source>
</evidence>
<feature type="binding site" evidence="5">
    <location>
        <begin position="56"/>
        <end position="58"/>
    </location>
    <ligand>
        <name>phosphate</name>
        <dbReference type="ChEBI" id="CHEBI:43474"/>
    </ligand>
</feature>
<dbReference type="Gene3D" id="3.40.190.10">
    <property type="entry name" value="Periplasmic binding protein-like II"/>
    <property type="match status" value="2"/>
</dbReference>
<dbReference type="PIRSF" id="PIRSF002756">
    <property type="entry name" value="PstS"/>
    <property type="match status" value="1"/>
</dbReference>
<feature type="binding site" evidence="5">
    <location>
        <position position="86"/>
    </location>
    <ligand>
        <name>phosphate</name>
        <dbReference type="ChEBI" id="CHEBI:43474"/>
    </ligand>
</feature>